<gene>
    <name evidence="2" type="ORF">ABIE08_001156</name>
</gene>
<sequence length="147" mass="15750">MIVRTLLAACILTAAAAAPLRADPVTDGIAALPPSIQDVRTVGAWDKDGHKGTYRIVIDRSGAGPTARLFVQWLERGADGAMTVSRNVDIKEMVDLKRNIGDFVVETDADGLSVFLELVDPAAGDAKESYELFIGDDENYRFGPASN</sequence>
<dbReference type="RefSeq" id="WP_354549401.1">
    <property type="nucleotide sequence ID" value="NZ_JBEPSM010000001.1"/>
</dbReference>
<keyword evidence="3" id="KW-1185">Reference proteome</keyword>
<protein>
    <recommendedName>
        <fullName evidence="4">Transcriptional regulator</fullName>
    </recommendedName>
</protein>
<name>A0ABV2QW42_9HYPH</name>
<accession>A0ABV2QW42</accession>
<comment type="caution">
    <text evidence="2">The sequence shown here is derived from an EMBL/GenBank/DDBJ whole genome shotgun (WGS) entry which is preliminary data.</text>
</comment>
<feature type="signal peptide" evidence="1">
    <location>
        <begin position="1"/>
        <end position="22"/>
    </location>
</feature>
<keyword evidence="1" id="KW-0732">Signal</keyword>
<proteinExistence type="predicted"/>
<feature type="chain" id="PRO_5047026056" description="Transcriptional regulator" evidence="1">
    <location>
        <begin position="23"/>
        <end position="147"/>
    </location>
</feature>
<evidence type="ECO:0000313" key="2">
    <source>
        <dbReference type="EMBL" id="MET4633243.1"/>
    </source>
</evidence>
<dbReference type="EMBL" id="JBEPSM010000001">
    <property type="protein sequence ID" value="MET4633243.1"/>
    <property type="molecule type" value="Genomic_DNA"/>
</dbReference>
<evidence type="ECO:0000313" key="3">
    <source>
        <dbReference type="Proteomes" id="UP001549321"/>
    </source>
</evidence>
<evidence type="ECO:0008006" key="4">
    <source>
        <dbReference type="Google" id="ProtNLM"/>
    </source>
</evidence>
<evidence type="ECO:0000256" key="1">
    <source>
        <dbReference type="SAM" id="SignalP"/>
    </source>
</evidence>
<dbReference type="Proteomes" id="UP001549321">
    <property type="component" value="Unassembled WGS sequence"/>
</dbReference>
<organism evidence="2 3">
    <name type="scientific">Kaistia defluvii</name>
    <dbReference type="NCBI Taxonomy" id="410841"/>
    <lineage>
        <taxon>Bacteria</taxon>
        <taxon>Pseudomonadati</taxon>
        <taxon>Pseudomonadota</taxon>
        <taxon>Alphaproteobacteria</taxon>
        <taxon>Hyphomicrobiales</taxon>
        <taxon>Kaistiaceae</taxon>
        <taxon>Kaistia</taxon>
    </lineage>
</organism>
<reference evidence="2 3" key="1">
    <citation type="submission" date="2024-06" db="EMBL/GenBank/DDBJ databases">
        <title>Sorghum-associated microbial communities from plants grown in Nebraska, USA.</title>
        <authorList>
            <person name="Schachtman D."/>
        </authorList>
    </citation>
    <scope>NUCLEOTIDE SEQUENCE [LARGE SCALE GENOMIC DNA]</scope>
    <source>
        <strain evidence="2 3">3207</strain>
    </source>
</reference>